<dbReference type="PANTHER" id="PTHR43153">
    <property type="entry name" value="ELECTRON TRANSFER FLAVOPROTEIN ALPHA"/>
    <property type="match status" value="1"/>
</dbReference>
<dbReference type="SUPFAM" id="SSF52467">
    <property type="entry name" value="DHS-like NAD/FAD-binding domain"/>
    <property type="match status" value="1"/>
</dbReference>
<feature type="domain" description="Electron transfer flavoprotein alpha/beta-subunit N-terminal" evidence="7">
    <location>
        <begin position="10"/>
        <end position="207"/>
    </location>
</feature>
<evidence type="ECO:0000256" key="3">
    <source>
        <dbReference type="ARBA" id="ARBA00022630"/>
    </source>
</evidence>
<comment type="subcellular location">
    <subcellularLocation>
        <location evidence="1 5">Mitochondrion matrix</location>
    </subcellularLocation>
</comment>
<dbReference type="PIRSF" id="PIRSF000089">
    <property type="entry name" value="Electra_flavoP_a"/>
    <property type="match status" value="1"/>
</dbReference>
<evidence type="ECO:0000256" key="5">
    <source>
        <dbReference type="PIRNR" id="PIRNR000089"/>
    </source>
</evidence>
<dbReference type="SMART" id="SM00893">
    <property type="entry name" value="ETF"/>
    <property type="match status" value="1"/>
</dbReference>
<keyword evidence="9" id="KW-1185">Reference proteome</keyword>
<reference evidence="8 9" key="1">
    <citation type="submission" date="2017-09" db="EMBL/GenBank/DDBJ databases">
        <title>Genome sequencing of Besnoitia besnoiti strain Bb-Ger1.</title>
        <authorList>
            <person name="Schares G."/>
            <person name="Venepally P."/>
            <person name="Lorenzi H.A."/>
        </authorList>
    </citation>
    <scope>NUCLEOTIDE SEQUENCE [LARGE SCALE GENOMIC DNA]</scope>
    <source>
        <strain evidence="8 9">Bb-Ger1</strain>
    </source>
</reference>
<keyword evidence="5" id="KW-0496">Mitochondrion</keyword>
<dbReference type="GO" id="GO:0050660">
    <property type="term" value="F:flavin adenine dinucleotide binding"/>
    <property type="evidence" value="ECO:0007669"/>
    <property type="project" value="InterPro"/>
</dbReference>
<comment type="cofactor">
    <cofactor evidence="5 6">
        <name>FAD</name>
        <dbReference type="ChEBI" id="CHEBI:57692"/>
    </cofactor>
    <text evidence="5 6">Binds 1 FAD per dimer.</text>
</comment>
<evidence type="ECO:0000313" key="8">
    <source>
        <dbReference type="EMBL" id="PFH36878.1"/>
    </source>
</evidence>
<keyword evidence="5" id="KW-0813">Transport</keyword>
<dbReference type="EMBL" id="NWUJ01000002">
    <property type="protein sequence ID" value="PFH36878.1"/>
    <property type="molecule type" value="Genomic_DNA"/>
</dbReference>
<dbReference type="OrthoDB" id="1715808at2759"/>
<evidence type="ECO:0000256" key="1">
    <source>
        <dbReference type="ARBA" id="ARBA00004305"/>
    </source>
</evidence>
<feature type="binding site" evidence="6">
    <location>
        <begin position="295"/>
        <end position="302"/>
    </location>
    <ligand>
        <name>FAD</name>
        <dbReference type="ChEBI" id="CHEBI:57692"/>
    </ligand>
</feature>
<dbReference type="InterPro" id="IPR001308">
    <property type="entry name" value="ETF_a/FixB"/>
</dbReference>
<comment type="similarity">
    <text evidence="2 5">Belongs to the ETF alpha-subunit/FixB family.</text>
</comment>
<proteinExistence type="inferred from homology"/>
<feature type="binding site" evidence="6">
    <location>
        <position position="237"/>
    </location>
    <ligand>
        <name>FAD</name>
        <dbReference type="ChEBI" id="CHEBI:57692"/>
    </ligand>
</feature>
<protein>
    <recommendedName>
        <fullName evidence="5">Electron transfer flavoprotein subunit alpha</fullName>
        <shortName evidence="5">Alpha-ETF</shortName>
    </recommendedName>
</protein>
<dbReference type="GO" id="GO:0005759">
    <property type="term" value="C:mitochondrial matrix"/>
    <property type="evidence" value="ECO:0007669"/>
    <property type="project" value="UniProtKB-SubCell"/>
</dbReference>
<comment type="subunit">
    <text evidence="5">Heterodimer of an alpha and a beta subunit.</text>
</comment>
<dbReference type="FunFam" id="3.40.50.1220:FF:000001">
    <property type="entry name" value="Electron transfer flavoprotein, alpha subunit"/>
    <property type="match status" value="1"/>
</dbReference>
<name>A0A2A9MED4_BESBE</name>
<evidence type="ECO:0000256" key="2">
    <source>
        <dbReference type="ARBA" id="ARBA00005817"/>
    </source>
</evidence>
<dbReference type="KEGG" id="bbes:BESB_033360"/>
<keyword evidence="5" id="KW-0249">Electron transport</keyword>
<dbReference type="CDD" id="cd01715">
    <property type="entry name" value="ETF_alpha"/>
    <property type="match status" value="1"/>
</dbReference>
<dbReference type="VEuPathDB" id="ToxoDB:BESB_033360"/>
<dbReference type="Pfam" id="PF01012">
    <property type="entry name" value="ETF"/>
    <property type="match status" value="1"/>
</dbReference>
<dbReference type="GO" id="GO:0033539">
    <property type="term" value="P:fatty acid beta-oxidation using acyl-CoA dehydrogenase"/>
    <property type="evidence" value="ECO:0007669"/>
    <property type="project" value="TreeGrafter"/>
</dbReference>
<accession>A0A2A9MED4</accession>
<dbReference type="SUPFAM" id="SSF52402">
    <property type="entry name" value="Adenine nucleotide alpha hydrolases-like"/>
    <property type="match status" value="1"/>
</dbReference>
<dbReference type="STRING" id="94643.A0A2A9MED4"/>
<dbReference type="GeneID" id="40308317"/>
<dbReference type="InterPro" id="IPR014730">
    <property type="entry name" value="ETF_a/b_N"/>
</dbReference>
<dbReference type="Gene3D" id="3.40.50.1220">
    <property type="entry name" value="TPP-binding domain"/>
    <property type="match status" value="1"/>
</dbReference>
<keyword evidence="4 5" id="KW-0274">FAD</keyword>
<feature type="binding site" evidence="6">
    <location>
        <position position="316"/>
    </location>
    <ligand>
        <name>FAD</name>
        <dbReference type="ChEBI" id="CHEBI:57692"/>
    </ligand>
</feature>
<dbReference type="Pfam" id="PF00766">
    <property type="entry name" value="ETF_alpha"/>
    <property type="match status" value="1"/>
</dbReference>
<evidence type="ECO:0000256" key="6">
    <source>
        <dbReference type="PIRSR" id="PIRSR000089-1"/>
    </source>
</evidence>
<dbReference type="InterPro" id="IPR014731">
    <property type="entry name" value="ETF_asu_C"/>
</dbReference>
<dbReference type="Gene3D" id="3.40.50.620">
    <property type="entry name" value="HUPs"/>
    <property type="match status" value="1"/>
</dbReference>
<dbReference type="Proteomes" id="UP000224006">
    <property type="component" value="Chromosome II"/>
</dbReference>
<evidence type="ECO:0000313" key="9">
    <source>
        <dbReference type="Proteomes" id="UP000224006"/>
    </source>
</evidence>
<feature type="binding site" evidence="6">
    <location>
        <begin position="278"/>
        <end position="282"/>
    </location>
    <ligand>
        <name>FAD</name>
        <dbReference type="ChEBI" id="CHEBI:57692"/>
    </ligand>
</feature>
<dbReference type="InterPro" id="IPR033947">
    <property type="entry name" value="ETF_alpha_N"/>
</dbReference>
<feature type="binding site" evidence="6">
    <location>
        <begin position="264"/>
        <end position="265"/>
    </location>
    <ligand>
        <name>FAD</name>
        <dbReference type="ChEBI" id="CHEBI:57692"/>
    </ligand>
</feature>
<sequence>MFSKRCFSVSLVVAEHKNVDNQATTSKKNGPATVITTSTLAAIQASSAFLQPVEVLVCAEGSAADSLTDQLRQRHGVAKVLRCSGNSAQICQADALALLISRLQRERDVSVICGAAGSVCRDVLPRLAALLDVQPIADVVAIKTSRSMDAVTFVRPVYAGSALCSFASSEKIKIVTVRTAAFTPGETAGTRAAGDRAPVEDLCVTAASSDLAWLTEDLTATNKPQLDAAEVVVTGGRGLKSASNFSNILEPLRAKLRNAAIGASRAAVDAGYASNDLQIGQTGKVVAPRLYIAVGVSGASQHLAGMKDSKVVVAINNDPCAPIFQVSDYYLEGDLFQAVPELTSKLPEQ</sequence>
<dbReference type="PANTHER" id="PTHR43153:SF1">
    <property type="entry name" value="ELECTRON TRANSFER FLAVOPROTEIN SUBUNIT ALPHA, MITOCHONDRIAL"/>
    <property type="match status" value="1"/>
</dbReference>
<evidence type="ECO:0000256" key="4">
    <source>
        <dbReference type="ARBA" id="ARBA00022827"/>
    </source>
</evidence>
<dbReference type="InterPro" id="IPR014729">
    <property type="entry name" value="Rossmann-like_a/b/a_fold"/>
</dbReference>
<organism evidence="8 9">
    <name type="scientific">Besnoitia besnoiti</name>
    <name type="common">Apicomplexan protozoan</name>
    <dbReference type="NCBI Taxonomy" id="94643"/>
    <lineage>
        <taxon>Eukaryota</taxon>
        <taxon>Sar</taxon>
        <taxon>Alveolata</taxon>
        <taxon>Apicomplexa</taxon>
        <taxon>Conoidasida</taxon>
        <taxon>Coccidia</taxon>
        <taxon>Eucoccidiorida</taxon>
        <taxon>Eimeriorina</taxon>
        <taxon>Sarcocystidae</taxon>
        <taxon>Besnoitia</taxon>
    </lineage>
</organism>
<dbReference type="AlphaFoldDB" id="A0A2A9MED4"/>
<evidence type="ECO:0000259" key="7">
    <source>
        <dbReference type="SMART" id="SM00893"/>
    </source>
</evidence>
<comment type="function">
    <text evidence="5">The electron transfer flavoprotein serves as a specific electron acceptor for several dehydrogenases, including five acyl-CoA dehydrogenases, glutaryl-CoA and sarcosine dehydrogenase. It transfers the electrons to the main mitochondrial respiratory chain via ETF-ubiquinone oxidoreductase (ETF dehydrogenase).</text>
</comment>
<comment type="caution">
    <text evidence="8">The sequence shown here is derived from an EMBL/GenBank/DDBJ whole genome shotgun (WGS) entry which is preliminary data.</text>
</comment>
<gene>
    <name evidence="8" type="ORF">BESB_033360</name>
</gene>
<dbReference type="InterPro" id="IPR029035">
    <property type="entry name" value="DHS-like_NAD/FAD-binding_dom"/>
</dbReference>
<dbReference type="GO" id="GO:0009055">
    <property type="term" value="F:electron transfer activity"/>
    <property type="evidence" value="ECO:0007669"/>
    <property type="project" value="InterPro"/>
</dbReference>
<dbReference type="RefSeq" id="XP_029220887.1">
    <property type="nucleotide sequence ID" value="XM_029361922.1"/>
</dbReference>
<keyword evidence="3 5" id="KW-0285">Flavoprotein</keyword>